<keyword evidence="1" id="KW-0812">Transmembrane</keyword>
<evidence type="ECO:0000256" key="1">
    <source>
        <dbReference type="SAM" id="Phobius"/>
    </source>
</evidence>
<organism evidence="2 3">
    <name type="scientific">Pseudoalteromonas carrageenovora IAM 12662</name>
    <dbReference type="NCBI Taxonomy" id="1314868"/>
    <lineage>
        <taxon>Bacteria</taxon>
        <taxon>Pseudomonadati</taxon>
        <taxon>Pseudomonadota</taxon>
        <taxon>Gammaproteobacteria</taxon>
        <taxon>Alteromonadales</taxon>
        <taxon>Pseudoalteromonadaceae</taxon>
        <taxon>Pseudoalteromonas</taxon>
    </lineage>
</organism>
<dbReference type="AlphaFoldDB" id="A0A2K4X561"/>
<dbReference type="Proteomes" id="UP000238288">
    <property type="component" value="Chromosome PCAR9a"/>
</dbReference>
<name>A0A2K4X561_PSEVC</name>
<dbReference type="EMBL" id="LT965928">
    <property type="protein sequence ID" value="SOU39468.1"/>
    <property type="molecule type" value="Genomic_DNA"/>
</dbReference>
<sequence length="90" mass="10377">MNFKGALCSFFVFLMHLYQSAIILNHFAGLNVSLSALKNSHLEQLNSEFFAYLSTRFSTLKIDHLIKRIGIIIFFYPFMAISITRSKLLL</sequence>
<keyword evidence="1" id="KW-1133">Transmembrane helix</keyword>
<protein>
    <submittedName>
        <fullName evidence="2">Uncharacterized protein</fullName>
    </submittedName>
</protein>
<reference evidence="2 3" key="1">
    <citation type="submission" date="2017-11" db="EMBL/GenBank/DDBJ databases">
        <authorList>
            <person name="Han C.G."/>
        </authorList>
    </citation>
    <scope>NUCLEOTIDE SEQUENCE [LARGE SCALE GENOMIC DNA]</scope>
    <source>
        <strain evidence="3">ATCC 43555</strain>
    </source>
</reference>
<accession>A0A2K4X561</accession>
<gene>
    <name evidence="2" type="ORF">PCAR9_A10171</name>
</gene>
<feature type="transmembrane region" description="Helical" evidence="1">
    <location>
        <begin position="65"/>
        <end position="84"/>
    </location>
</feature>
<evidence type="ECO:0000313" key="3">
    <source>
        <dbReference type="Proteomes" id="UP000238288"/>
    </source>
</evidence>
<keyword evidence="1" id="KW-0472">Membrane</keyword>
<evidence type="ECO:0000313" key="2">
    <source>
        <dbReference type="EMBL" id="SOU39468.1"/>
    </source>
</evidence>
<proteinExistence type="predicted"/>